<dbReference type="EMBL" id="JAUHLN010000007">
    <property type="protein sequence ID" value="MDN4075873.1"/>
    <property type="molecule type" value="Genomic_DNA"/>
</dbReference>
<proteinExistence type="predicted"/>
<dbReference type="NCBIfam" id="TIGR03693">
    <property type="entry name" value="ocin_ThiF_like"/>
    <property type="match status" value="1"/>
</dbReference>
<organism evidence="1 2">
    <name type="scientific">Fictibacillus terranigra</name>
    <dbReference type="NCBI Taxonomy" id="3058424"/>
    <lineage>
        <taxon>Bacteria</taxon>
        <taxon>Bacillati</taxon>
        <taxon>Bacillota</taxon>
        <taxon>Bacilli</taxon>
        <taxon>Bacillales</taxon>
        <taxon>Fictibacillaceae</taxon>
        <taxon>Fictibacillus</taxon>
    </lineage>
</organism>
<dbReference type="Gene3D" id="3.40.50.720">
    <property type="entry name" value="NAD(P)-binding Rossmann-like Domain"/>
    <property type="match status" value="1"/>
</dbReference>
<reference evidence="1" key="1">
    <citation type="submission" date="2023-06" db="EMBL/GenBank/DDBJ databases">
        <title>Draft Genome Sequences of Representative Paenibacillus Polymyxa, Bacillus cereus, Fictibacillus sp., and Brevibacillus agri Strains Isolated from Amazonian Dark Earth.</title>
        <authorList>
            <person name="Pellegrinetti T.A."/>
            <person name="Cunha I.C.M."/>
            <person name="Chaves M.G."/>
            <person name="Freitas A.S."/>
            <person name="Silva A.V.R."/>
            <person name="Tsai S.M."/>
            <person name="Mendes L.W."/>
        </authorList>
    </citation>
    <scope>NUCLEOTIDE SEQUENCE</scope>
    <source>
        <strain evidence="1">CENA-BCM004</strain>
    </source>
</reference>
<comment type="caution">
    <text evidence="1">The sequence shown here is derived from an EMBL/GenBank/DDBJ whole genome shotgun (WGS) entry which is preliminary data.</text>
</comment>
<name>A0ABT8ED82_9BACL</name>
<protein>
    <submittedName>
        <fullName evidence="1">Thiazole-containing bacteriocin maturation protein</fullName>
    </submittedName>
</protein>
<evidence type="ECO:0000313" key="2">
    <source>
        <dbReference type="Proteomes" id="UP001168694"/>
    </source>
</evidence>
<gene>
    <name evidence="1" type="ORF">QYF49_23295</name>
</gene>
<keyword evidence="2" id="KW-1185">Reference proteome</keyword>
<accession>A0ABT8ED82</accession>
<dbReference type="InterPro" id="IPR022368">
    <property type="entry name" value="Thiazole_bacteriocin_mat_put"/>
</dbReference>
<evidence type="ECO:0000313" key="1">
    <source>
        <dbReference type="EMBL" id="MDN4075873.1"/>
    </source>
</evidence>
<dbReference type="Proteomes" id="UP001168694">
    <property type="component" value="Unassembled WGS sequence"/>
</dbReference>
<sequence length="652" mass="73255">MTNLDPSMRLKVKRDTYFLPDPKGGVYFRNNLISFRMKGSGIDQWVEKLIPMFNGEHTLEDLTGGLPDQYRNRIFEIAETLHENGFIQDISQDRPHQLTDEVLKKYASQIEFLASSVDSGAYRFQTYRQAKVLAVGSGPFLVSLVSALIESGLPKIHVLITDSMPTNRRRLEELVVHARKTDPEVELDEVPLKMEGVRSWRKAVKPFDSILYVSQSGDVEELRFLHTVCREEKKVLLPAICVEQAGMAGPLVHPDSDGCWESAWRRVHKAAITKDQGLNDISFTAGAMLANVIVFEWFKHVTGVTEPSQTNQLFFLDLETLEGNWHWFMPHPLVTERGSAEWIQDLDRRLERGSSEDKSSEMLLYLNQLTSMEAGILHIWEEGDLKQLPLAQCRVQAVDPLSDGPAELLPEMICTGMTHEEARREAGLAGIETYVARMADLLLPDLLSPQDRMVGFHDFVGIGIGETVEEGVCRGLQKCLMEELVKQQRNKKIPVFQVQLEVIEDERCQFYLQSLSAMQGAPVIGLGKDVSGFPVVWVHTAGIWYGSAGLNLTLALRKVLQHALIKAQNQASVPSAEGVLEVSSLLLKENEILNLAFPACEETVNLEVLQSAMQVLKQNRKKLLVCELELEQFSKDHLAGVFGVALREESSR</sequence>
<dbReference type="RefSeq" id="WP_290401983.1">
    <property type="nucleotide sequence ID" value="NZ_JAUHLN010000007.1"/>
</dbReference>